<comment type="caution">
    <text evidence="2">The sequence shown here is derived from an EMBL/GenBank/DDBJ whole genome shotgun (WGS) entry which is preliminary data.</text>
</comment>
<dbReference type="EMBL" id="SDMP01000006">
    <property type="protein sequence ID" value="RYR52628.1"/>
    <property type="molecule type" value="Genomic_DNA"/>
</dbReference>
<protein>
    <recommendedName>
        <fullName evidence="1">Aminotransferase-like plant mobile domain-containing protein</fullName>
    </recommendedName>
</protein>
<dbReference type="Pfam" id="PF10536">
    <property type="entry name" value="PMD"/>
    <property type="match status" value="1"/>
</dbReference>
<gene>
    <name evidence="2" type="ORF">Ahy_A06g027515</name>
</gene>
<evidence type="ECO:0000313" key="2">
    <source>
        <dbReference type="EMBL" id="RYR52628.1"/>
    </source>
</evidence>
<dbReference type="PANTHER" id="PTHR46033:SF8">
    <property type="entry name" value="PROTEIN MAINTENANCE OF MERISTEMS-LIKE"/>
    <property type="match status" value="1"/>
</dbReference>
<evidence type="ECO:0000313" key="3">
    <source>
        <dbReference type="Proteomes" id="UP000289738"/>
    </source>
</evidence>
<dbReference type="InterPro" id="IPR019557">
    <property type="entry name" value="AminoTfrase-like_pln_mobile"/>
</dbReference>
<feature type="domain" description="Aminotransferase-like plant mobile" evidence="1">
    <location>
        <begin position="53"/>
        <end position="142"/>
    </location>
</feature>
<dbReference type="AlphaFoldDB" id="A0A445CNZ2"/>
<dbReference type="Proteomes" id="UP000289738">
    <property type="component" value="Chromosome A06"/>
</dbReference>
<keyword evidence="3" id="KW-1185">Reference proteome</keyword>
<name>A0A445CNZ2_ARAHY</name>
<accession>A0A445CNZ2</accession>
<organism evidence="2 3">
    <name type="scientific">Arachis hypogaea</name>
    <name type="common">Peanut</name>
    <dbReference type="NCBI Taxonomy" id="3818"/>
    <lineage>
        <taxon>Eukaryota</taxon>
        <taxon>Viridiplantae</taxon>
        <taxon>Streptophyta</taxon>
        <taxon>Embryophyta</taxon>
        <taxon>Tracheophyta</taxon>
        <taxon>Spermatophyta</taxon>
        <taxon>Magnoliopsida</taxon>
        <taxon>eudicotyledons</taxon>
        <taxon>Gunneridae</taxon>
        <taxon>Pentapetalae</taxon>
        <taxon>rosids</taxon>
        <taxon>fabids</taxon>
        <taxon>Fabales</taxon>
        <taxon>Fabaceae</taxon>
        <taxon>Papilionoideae</taxon>
        <taxon>50 kb inversion clade</taxon>
        <taxon>dalbergioids sensu lato</taxon>
        <taxon>Dalbergieae</taxon>
        <taxon>Pterocarpus clade</taxon>
        <taxon>Arachis</taxon>
    </lineage>
</organism>
<dbReference type="PANTHER" id="PTHR46033">
    <property type="entry name" value="PROTEIN MAIN-LIKE 2"/>
    <property type="match status" value="1"/>
</dbReference>
<proteinExistence type="predicted"/>
<evidence type="ECO:0000259" key="1">
    <source>
        <dbReference type="Pfam" id="PF10536"/>
    </source>
</evidence>
<dbReference type="GO" id="GO:0010073">
    <property type="term" value="P:meristem maintenance"/>
    <property type="evidence" value="ECO:0007669"/>
    <property type="project" value="InterPro"/>
</dbReference>
<reference evidence="2 3" key="1">
    <citation type="submission" date="2019-01" db="EMBL/GenBank/DDBJ databases">
        <title>Sequencing of cultivated peanut Arachis hypogaea provides insights into genome evolution and oil improvement.</title>
        <authorList>
            <person name="Chen X."/>
        </authorList>
    </citation>
    <scope>NUCLEOTIDE SEQUENCE [LARGE SCALE GENOMIC DNA]</scope>
    <source>
        <strain evidence="3">cv. Fuhuasheng</strain>
        <tissue evidence="2">Leaves</tissue>
    </source>
</reference>
<sequence length="161" mass="19515">MVLREFFHHHAIHRCITSMRRQYDMPLNDMIILYLQMVESLHLVRLIDHWFRLDVPLVSAFIEQWWPKMYTFHMSFGECMVMLQDVAYQLDLFFDGQYVSRCLTDFDRPAWDWFQELLSVLPSADCIDKFAVKCTWMQEIFRYLPQDADKEQSGGTRWRTS</sequence>
<dbReference type="InterPro" id="IPR044824">
    <property type="entry name" value="MAIN-like"/>
</dbReference>